<keyword evidence="1" id="KW-0472">Membrane</keyword>
<dbReference type="InterPro" id="IPR008972">
    <property type="entry name" value="Cupredoxin"/>
</dbReference>
<evidence type="ECO:0008006" key="4">
    <source>
        <dbReference type="Google" id="ProtNLM"/>
    </source>
</evidence>
<comment type="caution">
    <text evidence="2">The sequence shown here is derived from an EMBL/GenBank/DDBJ whole genome shotgun (WGS) entry which is preliminary data.</text>
</comment>
<dbReference type="Proteomes" id="UP000033859">
    <property type="component" value="Unassembled WGS sequence"/>
</dbReference>
<evidence type="ECO:0000313" key="3">
    <source>
        <dbReference type="Proteomes" id="UP000033859"/>
    </source>
</evidence>
<evidence type="ECO:0000313" key="2">
    <source>
        <dbReference type="EMBL" id="KKS25880.1"/>
    </source>
</evidence>
<accession>A0A0G0XLV8</accession>
<organism evidence="2 3">
    <name type="scientific">Candidatus Yanofskybacteria bacterium GW2011_GWC2_41_9</name>
    <dbReference type="NCBI Taxonomy" id="1619029"/>
    <lineage>
        <taxon>Bacteria</taxon>
        <taxon>Candidatus Yanofskyibacteriota</taxon>
    </lineage>
</organism>
<dbReference type="Gene3D" id="2.60.40.420">
    <property type="entry name" value="Cupredoxins - blue copper proteins"/>
    <property type="match status" value="1"/>
</dbReference>
<keyword evidence="1" id="KW-1133">Transmembrane helix</keyword>
<sequence>MDSIPPQFEPQLAVKKERRKIQPLSGPGIFWALIISALILMVAAINIFGRSGLSDNTEPVPSYTESPSETRQPRLYTISYKAGVFSPTNLKIHAGDTVRFKNDGIFSIRVISDPHPEHNDLVGFDSVGDIPQGSYFSFTFAAKGIFGYHNEKNIKEAGTIIVR</sequence>
<protein>
    <recommendedName>
        <fullName evidence="4">EfeO-type cupredoxin-like domain-containing protein</fullName>
    </recommendedName>
</protein>
<evidence type="ECO:0000256" key="1">
    <source>
        <dbReference type="SAM" id="Phobius"/>
    </source>
</evidence>
<dbReference type="AlphaFoldDB" id="A0A0G0XLV8"/>
<dbReference type="SUPFAM" id="SSF49503">
    <property type="entry name" value="Cupredoxins"/>
    <property type="match status" value="1"/>
</dbReference>
<dbReference type="EMBL" id="LCCE01000033">
    <property type="protein sequence ID" value="KKS25880.1"/>
    <property type="molecule type" value="Genomic_DNA"/>
</dbReference>
<reference evidence="2 3" key="1">
    <citation type="journal article" date="2015" name="Nature">
        <title>rRNA introns, odd ribosomes, and small enigmatic genomes across a large radiation of phyla.</title>
        <authorList>
            <person name="Brown C.T."/>
            <person name="Hug L.A."/>
            <person name="Thomas B.C."/>
            <person name="Sharon I."/>
            <person name="Castelle C.J."/>
            <person name="Singh A."/>
            <person name="Wilkins M.J."/>
            <person name="Williams K.H."/>
            <person name="Banfield J.F."/>
        </authorList>
    </citation>
    <scope>NUCLEOTIDE SEQUENCE [LARGE SCALE GENOMIC DNA]</scope>
</reference>
<keyword evidence="1" id="KW-0812">Transmembrane</keyword>
<name>A0A0G0XLV8_9BACT</name>
<feature type="transmembrane region" description="Helical" evidence="1">
    <location>
        <begin position="28"/>
        <end position="48"/>
    </location>
</feature>
<proteinExistence type="predicted"/>
<gene>
    <name evidence="2" type="ORF">UU84_C0033G0008</name>
</gene>